<reference evidence="5 6" key="1">
    <citation type="journal article" date="2009" name="Stand. Genomic Sci.">
        <title>Complete genome sequence of Catenulispora acidiphila type strain (ID 139908).</title>
        <authorList>
            <person name="Copeland A."/>
            <person name="Lapidus A."/>
            <person name="Glavina Del Rio T."/>
            <person name="Nolan M."/>
            <person name="Lucas S."/>
            <person name="Chen F."/>
            <person name="Tice H."/>
            <person name="Cheng J.F."/>
            <person name="Bruce D."/>
            <person name="Goodwin L."/>
            <person name="Pitluck S."/>
            <person name="Mikhailova N."/>
            <person name="Pati A."/>
            <person name="Ivanova N."/>
            <person name="Mavromatis K."/>
            <person name="Chen A."/>
            <person name="Palaniappan K."/>
            <person name="Chain P."/>
            <person name="Land M."/>
            <person name="Hauser L."/>
            <person name="Chang Y.J."/>
            <person name="Jeffries C.D."/>
            <person name="Chertkov O."/>
            <person name="Brettin T."/>
            <person name="Detter J.C."/>
            <person name="Han C."/>
            <person name="Ali Z."/>
            <person name="Tindall B.J."/>
            <person name="Goker M."/>
            <person name="Bristow J."/>
            <person name="Eisen J.A."/>
            <person name="Markowitz V."/>
            <person name="Hugenholtz P."/>
            <person name="Kyrpides N.C."/>
            <person name="Klenk H.P."/>
        </authorList>
    </citation>
    <scope>NUCLEOTIDE SEQUENCE [LARGE SCALE GENOMIC DNA]</scope>
    <source>
        <strain evidence="6">DSM 44928 / JCM 14897 / NBRC 102108 / NRRL B-24433 / ID139908</strain>
    </source>
</reference>
<dbReference type="GO" id="GO:0045892">
    <property type="term" value="P:negative regulation of DNA-templated transcription"/>
    <property type="evidence" value="ECO:0007669"/>
    <property type="project" value="InterPro"/>
</dbReference>
<protein>
    <submittedName>
        <fullName evidence="5">Transcriptional repressor, CopY family</fullName>
    </submittedName>
</protein>
<dbReference type="Gene3D" id="1.10.10.10">
    <property type="entry name" value="Winged helix-like DNA-binding domain superfamily/Winged helix DNA-binding domain"/>
    <property type="match status" value="1"/>
</dbReference>
<dbReference type="SUPFAM" id="SSF46785">
    <property type="entry name" value="Winged helix' DNA-binding domain"/>
    <property type="match status" value="1"/>
</dbReference>
<evidence type="ECO:0000256" key="2">
    <source>
        <dbReference type="ARBA" id="ARBA00023015"/>
    </source>
</evidence>
<dbReference type="InterPro" id="IPR036390">
    <property type="entry name" value="WH_DNA-bd_sf"/>
</dbReference>
<dbReference type="KEGG" id="cai:Caci_4145"/>
<evidence type="ECO:0000256" key="4">
    <source>
        <dbReference type="ARBA" id="ARBA00023163"/>
    </source>
</evidence>
<dbReference type="Proteomes" id="UP000000851">
    <property type="component" value="Chromosome"/>
</dbReference>
<sequence length="122" mass="14323">MALRQFGELEAQVMDRVWRHNRPVLVRDVLSDLNTDRELAYTTVLTVMEKLRRKGWLRRQRTGRAYAYEAVGSREYYTARLMCDALATSDNQTVSFVHFLEQLSHEEAHALRTALEVRQLPE</sequence>
<proteinExistence type="inferred from homology"/>
<accession>C7QGG4</accession>
<dbReference type="RefSeq" id="WP_015792738.1">
    <property type="nucleotide sequence ID" value="NC_013131.1"/>
</dbReference>
<gene>
    <name evidence="5" type="ordered locus">Caci_4145</name>
</gene>
<dbReference type="InterPro" id="IPR036388">
    <property type="entry name" value="WH-like_DNA-bd_sf"/>
</dbReference>
<dbReference type="InParanoid" id="C7QGG4"/>
<evidence type="ECO:0000256" key="1">
    <source>
        <dbReference type="ARBA" id="ARBA00011046"/>
    </source>
</evidence>
<keyword evidence="3" id="KW-0238">DNA-binding</keyword>
<keyword evidence="2" id="KW-0805">Transcription regulation</keyword>
<dbReference type="GO" id="GO:0003677">
    <property type="term" value="F:DNA binding"/>
    <property type="evidence" value="ECO:0007669"/>
    <property type="project" value="UniProtKB-KW"/>
</dbReference>
<evidence type="ECO:0000313" key="6">
    <source>
        <dbReference type="Proteomes" id="UP000000851"/>
    </source>
</evidence>
<dbReference type="eggNOG" id="COG3682">
    <property type="taxonomic scope" value="Bacteria"/>
</dbReference>
<dbReference type="Gene3D" id="6.10.140.850">
    <property type="match status" value="1"/>
</dbReference>
<name>C7QGG4_CATAD</name>
<dbReference type="InterPro" id="IPR005650">
    <property type="entry name" value="BlaI_family"/>
</dbReference>
<dbReference type="STRING" id="479433.Caci_4145"/>
<dbReference type="PIRSF" id="PIRSF019455">
    <property type="entry name" value="CopR_AtkY"/>
    <property type="match status" value="1"/>
</dbReference>
<keyword evidence="6" id="KW-1185">Reference proteome</keyword>
<dbReference type="EMBL" id="CP001700">
    <property type="protein sequence ID" value="ACU73009.1"/>
    <property type="molecule type" value="Genomic_DNA"/>
</dbReference>
<evidence type="ECO:0000313" key="5">
    <source>
        <dbReference type="EMBL" id="ACU73009.1"/>
    </source>
</evidence>
<dbReference type="HOGENOM" id="CLU_119090_1_0_11"/>
<keyword evidence="4" id="KW-0804">Transcription</keyword>
<comment type="similarity">
    <text evidence="1">Belongs to the BlaI transcriptional regulatory family.</text>
</comment>
<dbReference type="AlphaFoldDB" id="C7QGG4"/>
<dbReference type="Pfam" id="PF03965">
    <property type="entry name" value="Penicillinase_R"/>
    <property type="match status" value="1"/>
</dbReference>
<organism evidence="5 6">
    <name type="scientific">Catenulispora acidiphila (strain DSM 44928 / JCM 14897 / NBRC 102108 / NRRL B-24433 / ID139908)</name>
    <dbReference type="NCBI Taxonomy" id="479433"/>
    <lineage>
        <taxon>Bacteria</taxon>
        <taxon>Bacillati</taxon>
        <taxon>Actinomycetota</taxon>
        <taxon>Actinomycetes</taxon>
        <taxon>Catenulisporales</taxon>
        <taxon>Catenulisporaceae</taxon>
        <taxon>Catenulispora</taxon>
    </lineage>
</organism>
<evidence type="ECO:0000256" key="3">
    <source>
        <dbReference type="ARBA" id="ARBA00023125"/>
    </source>
</evidence>